<reference evidence="3" key="1">
    <citation type="journal article" date="2019" name="Curr. Biol.">
        <title>Genome Sequence of Striga asiatica Provides Insight into the Evolution of Plant Parasitism.</title>
        <authorList>
            <person name="Yoshida S."/>
            <person name="Kim S."/>
            <person name="Wafula E.K."/>
            <person name="Tanskanen J."/>
            <person name="Kim Y.M."/>
            <person name="Honaas L."/>
            <person name="Yang Z."/>
            <person name="Spallek T."/>
            <person name="Conn C.E."/>
            <person name="Ichihashi Y."/>
            <person name="Cheong K."/>
            <person name="Cui S."/>
            <person name="Der J.P."/>
            <person name="Gundlach H."/>
            <person name="Jiao Y."/>
            <person name="Hori C."/>
            <person name="Ishida J.K."/>
            <person name="Kasahara H."/>
            <person name="Kiba T."/>
            <person name="Kim M.S."/>
            <person name="Koo N."/>
            <person name="Laohavisit A."/>
            <person name="Lee Y.H."/>
            <person name="Lumba S."/>
            <person name="McCourt P."/>
            <person name="Mortimer J.C."/>
            <person name="Mutuku J.M."/>
            <person name="Nomura T."/>
            <person name="Sasaki-Sekimoto Y."/>
            <person name="Seto Y."/>
            <person name="Wang Y."/>
            <person name="Wakatake T."/>
            <person name="Sakakibara H."/>
            <person name="Demura T."/>
            <person name="Yamaguchi S."/>
            <person name="Yoneyama K."/>
            <person name="Manabe R.I."/>
            <person name="Nelson D.C."/>
            <person name="Schulman A.H."/>
            <person name="Timko M.P."/>
            <person name="dePamphilis C.W."/>
            <person name="Choi D."/>
            <person name="Shirasu K."/>
        </authorList>
    </citation>
    <scope>NUCLEOTIDE SEQUENCE [LARGE SCALE GENOMIC DNA]</scope>
    <source>
        <strain evidence="3">cv. UVA1</strain>
    </source>
</reference>
<feature type="chain" id="PRO_5022755359" evidence="1">
    <location>
        <begin position="24"/>
        <end position="130"/>
    </location>
</feature>
<evidence type="ECO:0000313" key="3">
    <source>
        <dbReference type="Proteomes" id="UP000325081"/>
    </source>
</evidence>
<feature type="signal peptide" evidence="1">
    <location>
        <begin position="1"/>
        <end position="23"/>
    </location>
</feature>
<accession>A0A5A7RJG4</accession>
<evidence type="ECO:0000313" key="2">
    <source>
        <dbReference type="EMBL" id="GER57373.1"/>
    </source>
</evidence>
<keyword evidence="3" id="KW-1185">Reference proteome</keyword>
<dbReference type="AlphaFoldDB" id="A0A5A7RJG4"/>
<organism evidence="2 3">
    <name type="scientific">Striga asiatica</name>
    <name type="common">Asiatic witchweed</name>
    <name type="synonym">Buchnera asiatica</name>
    <dbReference type="NCBI Taxonomy" id="4170"/>
    <lineage>
        <taxon>Eukaryota</taxon>
        <taxon>Viridiplantae</taxon>
        <taxon>Streptophyta</taxon>
        <taxon>Embryophyta</taxon>
        <taxon>Tracheophyta</taxon>
        <taxon>Spermatophyta</taxon>
        <taxon>Magnoliopsida</taxon>
        <taxon>eudicotyledons</taxon>
        <taxon>Gunneridae</taxon>
        <taxon>Pentapetalae</taxon>
        <taxon>asterids</taxon>
        <taxon>lamiids</taxon>
        <taxon>Lamiales</taxon>
        <taxon>Orobanchaceae</taxon>
        <taxon>Buchnereae</taxon>
        <taxon>Striga</taxon>
    </lineage>
</organism>
<proteinExistence type="predicted"/>
<keyword evidence="1" id="KW-0732">Signal</keyword>
<dbReference type="EMBL" id="BKCP01013292">
    <property type="protein sequence ID" value="GER57373.1"/>
    <property type="molecule type" value="Genomic_DNA"/>
</dbReference>
<evidence type="ECO:0000256" key="1">
    <source>
        <dbReference type="SAM" id="SignalP"/>
    </source>
</evidence>
<gene>
    <name evidence="2" type="ORF">STAS_35178</name>
</gene>
<protein>
    <submittedName>
        <fullName evidence="2">DNA binding</fullName>
    </submittedName>
</protein>
<dbReference type="Proteomes" id="UP000325081">
    <property type="component" value="Unassembled WGS sequence"/>
</dbReference>
<sequence>MTSSARMTTIILVVSLIFSAASAVGNDEAPADDIIVQHYLRCMTTTKLELHKIDDQSCYVFFKYLPLVKVVPPAYVKALSILYDNNQTRVHLDLCQTNPHLCSDQTLKLLDAYKHDDRVWKISTKCSIRW</sequence>
<comment type="caution">
    <text evidence="2">The sequence shown here is derived from an EMBL/GenBank/DDBJ whole genome shotgun (WGS) entry which is preliminary data.</text>
</comment>
<name>A0A5A7RJG4_STRAF</name>